<keyword evidence="1" id="KW-0472">Membrane</keyword>
<proteinExistence type="predicted"/>
<dbReference type="EMBL" id="CP092900">
    <property type="protein sequence ID" value="UTC24876.1"/>
    <property type="molecule type" value="Genomic_DNA"/>
</dbReference>
<keyword evidence="1" id="KW-1133">Transmembrane helix</keyword>
<dbReference type="RefSeq" id="WP_258568665.1">
    <property type="nucleotide sequence ID" value="NZ_CP092900.1"/>
</dbReference>
<reference evidence="2 3" key="1">
    <citation type="journal article" date="2022" name="Nat. Microbiol.">
        <title>The microbiome of a bacterivorous marine choanoflagellate contains a resource-demanding obligate bacterial associate.</title>
        <authorList>
            <person name="Needham D.M."/>
            <person name="Poirier C."/>
            <person name="Bachy C."/>
            <person name="George E.E."/>
            <person name="Wilken S."/>
            <person name="Yung C.C.M."/>
            <person name="Limardo A.J."/>
            <person name="Morando M."/>
            <person name="Sudek L."/>
            <person name="Malmstrom R.R."/>
            <person name="Keeling P.J."/>
            <person name="Santoro A.E."/>
            <person name="Worden A.Z."/>
        </authorList>
    </citation>
    <scope>NUCLEOTIDE SEQUENCE [LARGE SCALE GENOMIC DNA]</scope>
    <source>
        <strain evidence="2 3">Comchoano-1</strain>
    </source>
</reference>
<accession>A0ABY5DKV0</accession>
<keyword evidence="1" id="KW-0812">Transmembrane</keyword>
<gene>
    <name evidence="2" type="ORF">MMH89_01760</name>
</gene>
<evidence type="ECO:0000256" key="1">
    <source>
        <dbReference type="SAM" id="Phobius"/>
    </source>
</evidence>
<keyword evidence="3" id="KW-1185">Reference proteome</keyword>
<feature type="transmembrane region" description="Helical" evidence="1">
    <location>
        <begin position="102"/>
        <end position="122"/>
    </location>
</feature>
<feature type="transmembrane region" description="Helical" evidence="1">
    <location>
        <begin position="69"/>
        <end position="90"/>
    </location>
</feature>
<feature type="transmembrane region" description="Helical" evidence="1">
    <location>
        <begin position="43"/>
        <end position="63"/>
    </location>
</feature>
<evidence type="ECO:0000313" key="2">
    <source>
        <dbReference type="EMBL" id="UTC24876.1"/>
    </source>
</evidence>
<feature type="transmembrane region" description="Helical" evidence="1">
    <location>
        <begin position="6"/>
        <end position="23"/>
    </location>
</feature>
<organism evidence="2 3">
    <name type="scientific">Candidatus Comchoanobacter bicostacola</name>
    <dbReference type="NCBI Taxonomy" id="2919598"/>
    <lineage>
        <taxon>Bacteria</taxon>
        <taxon>Pseudomonadati</taxon>
        <taxon>Pseudomonadota</taxon>
        <taxon>Gammaproteobacteria</taxon>
        <taxon>Candidatus Comchoanobacterales</taxon>
        <taxon>Candidatus Comchoanobacteraceae</taxon>
        <taxon>Candidatus Comchoanobacter</taxon>
    </lineage>
</organism>
<name>A0ABY5DKV0_9GAMM</name>
<dbReference type="Proteomes" id="UP001055955">
    <property type="component" value="Chromosome"/>
</dbReference>
<protein>
    <submittedName>
        <fullName evidence="2">Uncharacterized protein</fullName>
    </submittedName>
</protein>
<sequence length="126" mass="13877">MDANIFAQIMGPVLCIIGIGMTTHKEIIQDAATDIIASSKNQLFASLSLVFIGSALISLFFNTPNADPMLLLGYATFLIGCVKMLFTSIWVQFINLIGDETYIKLVGLFLMSYGLVFIYFALSNNY</sequence>
<evidence type="ECO:0000313" key="3">
    <source>
        <dbReference type="Proteomes" id="UP001055955"/>
    </source>
</evidence>